<dbReference type="GO" id="GO:0006511">
    <property type="term" value="P:ubiquitin-dependent protein catabolic process"/>
    <property type="evidence" value="ECO:0007669"/>
    <property type="project" value="InterPro"/>
</dbReference>
<gene>
    <name evidence="1" type="ORF">GWI33_005191</name>
</gene>
<dbReference type="SUPFAM" id="SSF81382">
    <property type="entry name" value="Skp1 dimerisation domain-like"/>
    <property type="match status" value="1"/>
</dbReference>
<evidence type="ECO:0000313" key="2">
    <source>
        <dbReference type="Proteomes" id="UP000625711"/>
    </source>
</evidence>
<dbReference type="PANTHER" id="PTHR11165">
    <property type="entry name" value="SKP1"/>
    <property type="match status" value="1"/>
</dbReference>
<dbReference type="InterPro" id="IPR036296">
    <property type="entry name" value="SKP1-like_dim_sf"/>
</dbReference>
<comment type="caution">
    <text evidence="1">The sequence shown here is derived from an EMBL/GenBank/DDBJ whole genome shotgun (WGS) entry which is preliminary data.</text>
</comment>
<accession>A0A834INJ0</accession>
<evidence type="ECO:0000313" key="1">
    <source>
        <dbReference type="EMBL" id="KAF7281080.1"/>
    </source>
</evidence>
<sequence>MRHFWSQVSNNTNETLYLPYATSSILGRVLEWIVYHEDDSVACPHYEVGTLQYISPWDAAFINVDLSTLLDLFVVAYFLEIKGLLDLLSIVMIQ</sequence>
<dbReference type="AlphaFoldDB" id="A0A834INJ0"/>
<keyword evidence="2" id="KW-1185">Reference proteome</keyword>
<dbReference type="Proteomes" id="UP000625711">
    <property type="component" value="Unassembled WGS sequence"/>
</dbReference>
<dbReference type="Gene3D" id="3.30.710.10">
    <property type="entry name" value="Potassium Channel Kv1.1, Chain A"/>
    <property type="match status" value="1"/>
</dbReference>
<dbReference type="OrthoDB" id="7866916at2759"/>
<organism evidence="1 2">
    <name type="scientific">Rhynchophorus ferrugineus</name>
    <name type="common">Red palm weevil</name>
    <name type="synonym">Curculio ferrugineus</name>
    <dbReference type="NCBI Taxonomy" id="354439"/>
    <lineage>
        <taxon>Eukaryota</taxon>
        <taxon>Metazoa</taxon>
        <taxon>Ecdysozoa</taxon>
        <taxon>Arthropoda</taxon>
        <taxon>Hexapoda</taxon>
        <taxon>Insecta</taxon>
        <taxon>Pterygota</taxon>
        <taxon>Neoptera</taxon>
        <taxon>Endopterygota</taxon>
        <taxon>Coleoptera</taxon>
        <taxon>Polyphaga</taxon>
        <taxon>Cucujiformia</taxon>
        <taxon>Curculionidae</taxon>
        <taxon>Dryophthorinae</taxon>
        <taxon>Rhynchophorus</taxon>
    </lineage>
</organism>
<dbReference type="EMBL" id="JAACXV010000260">
    <property type="protein sequence ID" value="KAF7281080.1"/>
    <property type="molecule type" value="Genomic_DNA"/>
</dbReference>
<name>A0A834INJ0_RHYFE</name>
<dbReference type="SUPFAM" id="SSF54695">
    <property type="entry name" value="POZ domain"/>
    <property type="match status" value="1"/>
</dbReference>
<dbReference type="InterPro" id="IPR011333">
    <property type="entry name" value="SKP1/BTB/POZ_sf"/>
</dbReference>
<proteinExistence type="predicted"/>
<reference evidence="1" key="1">
    <citation type="submission" date="2020-08" db="EMBL/GenBank/DDBJ databases">
        <title>Genome sequencing and assembly of the red palm weevil Rhynchophorus ferrugineus.</title>
        <authorList>
            <person name="Dias G.B."/>
            <person name="Bergman C.M."/>
            <person name="Manee M."/>
        </authorList>
    </citation>
    <scope>NUCLEOTIDE SEQUENCE</scope>
    <source>
        <strain evidence="1">AA-2017</strain>
        <tissue evidence="1">Whole larva</tissue>
    </source>
</reference>
<protein>
    <submittedName>
        <fullName evidence="1">Uncharacterized protein</fullName>
    </submittedName>
</protein>
<dbReference type="InterPro" id="IPR016897">
    <property type="entry name" value="SKP1"/>
</dbReference>